<sequence length="696" mass="77015">MANTMKTSLFSFKVGMVCLLLSAYGCSGDLFGSLRFTRKALFGFSRVAPNPETELPVPVFSLVRSLESDSPTKRPQQRTIYTPSNKFLEVISEIQKAVANAGAMGSQLQYSNLTLAKLSQLLEDAVKSKSFDYGREVLGRILYLLSKSSKRKKRSLENEGNLFLRRLRQGLGNETFDSFMAVEGNVSLVFVIDDTGSMGDTIEAVKKIATAVINYPREVPVDYILSPFNDPMSDAGEVVYKESNQSLEFVDAINALTAHRGGDCAEYTLAGIVNAFGQDPLFGSPMYVFTDAGPKDATEEKIEEVKILAEMDDVTIHFLTTGACGGKLHPAFRELAEFTSGQVVLLKSAEELEKLANVIRGALEGTTIISFGSSVSGRKKRTFGGLRRYRFPVDDSIETVTISVKTNQPDTNGRDITLRNPSGAIITAQKVNLSQLCFYQIASPPKGYWTLEITTDTTGDHEFYVKSTSKTNINFKHYFMIPVGRRRRKSEVPFSNPIARKSNTMVLTLLAPNDKVDPASLRLQIVTASGSVVRNLNLSSNDNVHYEVSFTPPATAFKLKLLGVTQKGFAFERLSRRFIQPSNAFLRGRYASNDFTLPLNSLTIIQFEICNFGPSERFEVLVRKDWMNYVSQPSAGSQRPTLVGKGRCVALFLRARPTRVADVHKTNTVILIVKGQSSGIVLSRLMRLFVVNPKRS</sequence>
<comment type="caution">
    <text evidence="7">The sequence shown here is derived from an EMBL/GenBank/DDBJ whole genome shotgun (WGS) entry which is preliminary data.</text>
</comment>
<dbReference type="PANTHER" id="PTHR14905:SF7">
    <property type="entry name" value="VON WILLEBRAND FACTOR A DOMAIN-CONTAINING PROTEIN 7"/>
    <property type="match status" value="1"/>
</dbReference>
<dbReference type="CDD" id="cd00198">
    <property type="entry name" value="vWFA"/>
    <property type="match status" value="1"/>
</dbReference>
<dbReference type="Pfam" id="PF23560">
    <property type="entry name" value="GBD_Hemicentin"/>
    <property type="match status" value="1"/>
</dbReference>
<comment type="subcellular location">
    <subcellularLocation>
        <location evidence="1">Secreted</location>
    </subcellularLocation>
</comment>
<feature type="domain" description="Hemicentin-1-like von Willebrand factor A" evidence="6">
    <location>
        <begin position="187"/>
        <end position="345"/>
    </location>
</feature>
<evidence type="ECO:0000256" key="4">
    <source>
        <dbReference type="ARBA" id="ARBA00023180"/>
    </source>
</evidence>
<reference evidence="7 8" key="1">
    <citation type="journal article" date="2018" name="Sci. Rep.">
        <title>Comparative analysis of the Pocillopora damicornis genome highlights role of immune system in coral evolution.</title>
        <authorList>
            <person name="Cunning R."/>
            <person name="Bay R.A."/>
            <person name="Gillette P."/>
            <person name="Baker A.C."/>
            <person name="Traylor-Knowles N."/>
        </authorList>
    </citation>
    <scope>NUCLEOTIDE SEQUENCE [LARGE SCALE GENOMIC DNA]</scope>
    <source>
        <strain evidence="7">RSMAS</strain>
        <tissue evidence="7">Whole animal</tissue>
    </source>
</reference>
<dbReference type="AlphaFoldDB" id="A0A3M6TY33"/>
<protein>
    <recommendedName>
        <fullName evidence="9">VWFA domain-containing protein</fullName>
    </recommendedName>
</protein>
<dbReference type="GO" id="GO:0005576">
    <property type="term" value="C:extracellular region"/>
    <property type="evidence" value="ECO:0007669"/>
    <property type="project" value="UniProtKB-SubCell"/>
</dbReference>
<evidence type="ECO:0000313" key="7">
    <source>
        <dbReference type="EMBL" id="RMX46208.1"/>
    </source>
</evidence>
<accession>A0A3M6TY33</accession>
<evidence type="ECO:0008006" key="9">
    <source>
        <dbReference type="Google" id="ProtNLM"/>
    </source>
</evidence>
<evidence type="ECO:0000313" key="8">
    <source>
        <dbReference type="Proteomes" id="UP000275408"/>
    </source>
</evidence>
<keyword evidence="4" id="KW-0325">Glycoprotein</keyword>
<evidence type="ECO:0000256" key="1">
    <source>
        <dbReference type="ARBA" id="ARBA00004613"/>
    </source>
</evidence>
<dbReference type="InterPro" id="IPR036465">
    <property type="entry name" value="vWFA_dom_sf"/>
</dbReference>
<dbReference type="PANTHER" id="PTHR14905">
    <property type="entry name" value="NG37"/>
    <property type="match status" value="1"/>
</dbReference>
<dbReference type="OMA" id="CYRENSE"/>
<feature type="domain" description="Hemicentin/VWA7 galactose-binding" evidence="5">
    <location>
        <begin position="388"/>
        <end position="463"/>
    </location>
</feature>
<dbReference type="EMBL" id="RCHS01002711">
    <property type="protein sequence ID" value="RMX46208.1"/>
    <property type="molecule type" value="Genomic_DNA"/>
</dbReference>
<evidence type="ECO:0000256" key="3">
    <source>
        <dbReference type="ARBA" id="ARBA00022729"/>
    </source>
</evidence>
<dbReference type="Proteomes" id="UP000275408">
    <property type="component" value="Unassembled WGS sequence"/>
</dbReference>
<dbReference type="Gene3D" id="3.40.50.410">
    <property type="entry name" value="von Willebrand factor, type A domain"/>
    <property type="match status" value="1"/>
</dbReference>
<dbReference type="PROSITE" id="PS51257">
    <property type="entry name" value="PROKAR_LIPOPROTEIN"/>
    <property type="match status" value="1"/>
</dbReference>
<evidence type="ECO:0000256" key="2">
    <source>
        <dbReference type="ARBA" id="ARBA00022525"/>
    </source>
</evidence>
<dbReference type="OrthoDB" id="5986492at2759"/>
<proteinExistence type="predicted"/>
<organism evidence="7 8">
    <name type="scientific">Pocillopora damicornis</name>
    <name type="common">Cauliflower coral</name>
    <name type="synonym">Millepora damicornis</name>
    <dbReference type="NCBI Taxonomy" id="46731"/>
    <lineage>
        <taxon>Eukaryota</taxon>
        <taxon>Metazoa</taxon>
        <taxon>Cnidaria</taxon>
        <taxon>Anthozoa</taxon>
        <taxon>Hexacorallia</taxon>
        <taxon>Scleractinia</taxon>
        <taxon>Astrocoeniina</taxon>
        <taxon>Pocilloporidae</taxon>
        <taxon>Pocillopora</taxon>
    </lineage>
</organism>
<dbReference type="InterPro" id="IPR056861">
    <property type="entry name" value="HMCN1-like_VWA"/>
</dbReference>
<keyword evidence="2" id="KW-0964">Secreted</keyword>
<evidence type="ECO:0000259" key="5">
    <source>
        <dbReference type="Pfam" id="PF23560"/>
    </source>
</evidence>
<name>A0A3M6TY33_POCDA</name>
<dbReference type="Pfam" id="PF25106">
    <property type="entry name" value="VWA_4"/>
    <property type="match status" value="1"/>
</dbReference>
<gene>
    <name evidence="7" type="ORF">pdam_00022544</name>
</gene>
<evidence type="ECO:0000259" key="6">
    <source>
        <dbReference type="Pfam" id="PF25106"/>
    </source>
</evidence>
<keyword evidence="3" id="KW-0732">Signal</keyword>
<dbReference type="InterPro" id="IPR056475">
    <property type="entry name" value="GBD_Hemicentin/VWA7"/>
</dbReference>
<dbReference type="SUPFAM" id="SSF53300">
    <property type="entry name" value="vWA-like"/>
    <property type="match status" value="1"/>
</dbReference>
<keyword evidence="8" id="KW-1185">Reference proteome</keyword>
<dbReference type="InterPro" id="IPR052577">
    <property type="entry name" value="VWA7"/>
</dbReference>